<dbReference type="EMBL" id="CAWVOK010000003">
    <property type="protein sequence ID" value="CAK8162389.1"/>
    <property type="molecule type" value="Genomic_DNA"/>
</dbReference>
<name>A0ABP0ERQ2_9RICK</name>
<accession>A0ABP0ERQ2</accession>
<proteinExistence type="predicted"/>
<organism evidence="1 2">
    <name type="scientific">Candidatus Xenohaliotis californiensis</name>
    <dbReference type="NCBI Taxonomy" id="84677"/>
    <lineage>
        <taxon>Bacteria</taxon>
        <taxon>Pseudomonadati</taxon>
        <taxon>Pseudomonadota</taxon>
        <taxon>Alphaproteobacteria</taxon>
        <taxon>Rickettsiales</taxon>
        <taxon>Anaplasmataceae</taxon>
        <taxon>Candidatus Xenohaliotis</taxon>
    </lineage>
</organism>
<evidence type="ECO:0000313" key="2">
    <source>
        <dbReference type="Proteomes" id="UP001314181"/>
    </source>
</evidence>
<dbReference type="Proteomes" id="UP001314181">
    <property type="component" value="Unassembled WGS sequence"/>
</dbReference>
<keyword evidence="2" id="KW-1185">Reference proteome</keyword>
<reference evidence="1 2" key="1">
    <citation type="submission" date="2024-01" db="EMBL/GenBank/DDBJ databases">
        <authorList>
            <person name="Kunselman E."/>
        </authorList>
    </citation>
    <scope>NUCLEOTIDE SEQUENCE [LARGE SCALE GENOMIC DNA]</scope>
    <source>
        <strain evidence="1">2 abalone samples</strain>
    </source>
</reference>
<comment type="caution">
    <text evidence="1">The sequence shown here is derived from an EMBL/GenBank/DDBJ whole genome shotgun (WGS) entry which is preliminary data.</text>
</comment>
<sequence length="92" mass="10707">MRFFSHKLGHFCSSILNTINNEIQANERMMGIEPTQPAWKASTLPLSHIRTWRRQDSNLRTLSRVDLQSTAINHSTTPPIYSQVLYFLTNYI</sequence>
<gene>
    <name evidence="1" type="ORF">CAXC1_120073</name>
</gene>
<evidence type="ECO:0000313" key="1">
    <source>
        <dbReference type="EMBL" id="CAK8162389.1"/>
    </source>
</evidence>
<protein>
    <submittedName>
        <fullName evidence="1">Uncharacterized protein</fullName>
    </submittedName>
</protein>